<keyword evidence="2 3" id="KW-0560">Oxidoreductase</keyword>
<evidence type="ECO:0000256" key="1">
    <source>
        <dbReference type="ARBA" id="ARBA00006484"/>
    </source>
</evidence>
<dbReference type="InterPro" id="IPR036291">
    <property type="entry name" value="NAD(P)-bd_dom_sf"/>
</dbReference>
<dbReference type="GO" id="GO:0018498">
    <property type="term" value="F:2,3-dihydroxy-2,3-dihydro-phenylpropionate dehydrogenase activity"/>
    <property type="evidence" value="ECO:0007669"/>
    <property type="project" value="UniProtKB-EC"/>
</dbReference>
<sequence length="282" mass="28700">MSTTAPGWLEGSVALITGGGSGIGRAVADRYLAEGASVAIFGRDAAKLQTVVDASADPSRMMAIAGDVRDADSLASAVTDVVTRFGKLDTVVPNAGIWDFNRSLTRLSPTELGASFDELFEINVKGYLLTVQAAWKELVAANGSVVMTLSNASFHPAGGGPVYTAAKFAARGLVTQLAYELAPKVRVNGVAVGGMDTDLSGPSATGLENRTIAASFARSEITGNNPLIPLHHASVDPVDFTGSYVLLASKANAGNITGAIIPADGGIAVRGFGAQAAGGDHL</sequence>
<dbReference type="PROSITE" id="PS00061">
    <property type="entry name" value="ADH_SHORT"/>
    <property type="match status" value="1"/>
</dbReference>
<comment type="caution">
    <text evidence="3">The sequence shown here is derived from an EMBL/GenBank/DDBJ whole genome shotgun (WGS) entry which is preliminary data.</text>
</comment>
<evidence type="ECO:0000313" key="4">
    <source>
        <dbReference type="Proteomes" id="UP001183817"/>
    </source>
</evidence>
<dbReference type="PRINTS" id="PR00081">
    <property type="entry name" value="GDHRDH"/>
</dbReference>
<dbReference type="Pfam" id="PF00106">
    <property type="entry name" value="adh_short"/>
    <property type="match status" value="1"/>
</dbReference>
<dbReference type="Gene3D" id="3.40.50.720">
    <property type="entry name" value="NAD(P)-binding Rossmann-like Domain"/>
    <property type="match status" value="1"/>
</dbReference>
<evidence type="ECO:0000256" key="2">
    <source>
        <dbReference type="ARBA" id="ARBA00023002"/>
    </source>
</evidence>
<dbReference type="InterPro" id="IPR002347">
    <property type="entry name" value="SDR_fam"/>
</dbReference>
<dbReference type="EMBL" id="JAVDYI010000001">
    <property type="protein sequence ID" value="MDR7359273.1"/>
    <property type="molecule type" value="Genomic_DNA"/>
</dbReference>
<dbReference type="EC" id="1.3.1.87" evidence="3"/>
<dbReference type="InterPro" id="IPR020904">
    <property type="entry name" value="Sc_DH/Rdtase_CS"/>
</dbReference>
<accession>A0ABU2BKV0</accession>
<dbReference type="RefSeq" id="WP_310291692.1">
    <property type="nucleotide sequence ID" value="NZ_BAAAWO010000001.1"/>
</dbReference>
<dbReference type="PANTHER" id="PTHR43008:SF4">
    <property type="entry name" value="CHAIN DEHYDROGENASE, PUTATIVE (AFU_ORTHOLOGUE AFUA_4G08710)-RELATED"/>
    <property type="match status" value="1"/>
</dbReference>
<dbReference type="PANTHER" id="PTHR43008">
    <property type="entry name" value="BENZIL REDUCTASE"/>
    <property type="match status" value="1"/>
</dbReference>
<protein>
    <submittedName>
        <fullName evidence="3">2,3-dihydroxy-2,3-dihydrophenylpropionate dehydrogenase</fullName>
        <ecNumber evidence="3">1.3.1.87</ecNumber>
    </submittedName>
</protein>
<gene>
    <name evidence="3" type="ORF">J2S64_002964</name>
</gene>
<keyword evidence="4" id="KW-1185">Reference proteome</keyword>
<organism evidence="3 4">
    <name type="scientific">Paeniglutamicibacter sulfureus</name>
    <dbReference type="NCBI Taxonomy" id="43666"/>
    <lineage>
        <taxon>Bacteria</taxon>
        <taxon>Bacillati</taxon>
        <taxon>Actinomycetota</taxon>
        <taxon>Actinomycetes</taxon>
        <taxon>Micrococcales</taxon>
        <taxon>Micrococcaceae</taxon>
        <taxon>Paeniglutamicibacter</taxon>
    </lineage>
</organism>
<proteinExistence type="inferred from homology"/>
<name>A0ABU2BKV0_9MICC</name>
<reference evidence="3 4" key="1">
    <citation type="submission" date="2023-07" db="EMBL/GenBank/DDBJ databases">
        <title>Sequencing the genomes of 1000 actinobacteria strains.</title>
        <authorList>
            <person name="Klenk H.-P."/>
        </authorList>
    </citation>
    <scope>NUCLEOTIDE SEQUENCE [LARGE SCALE GENOMIC DNA]</scope>
    <source>
        <strain evidence="3 4">DSM 20167</strain>
    </source>
</reference>
<dbReference type="Proteomes" id="UP001183817">
    <property type="component" value="Unassembled WGS sequence"/>
</dbReference>
<dbReference type="SUPFAM" id="SSF51735">
    <property type="entry name" value="NAD(P)-binding Rossmann-fold domains"/>
    <property type="match status" value="1"/>
</dbReference>
<comment type="similarity">
    <text evidence="1">Belongs to the short-chain dehydrogenases/reductases (SDR) family.</text>
</comment>
<evidence type="ECO:0000313" key="3">
    <source>
        <dbReference type="EMBL" id="MDR7359273.1"/>
    </source>
</evidence>